<reference evidence="1 2" key="1">
    <citation type="submission" date="2014-10" db="EMBL/GenBank/DDBJ databases">
        <title>Draft genome of the hookworm Ancylostoma caninum.</title>
        <authorList>
            <person name="Mitreva M."/>
        </authorList>
    </citation>
    <scope>NUCLEOTIDE SEQUENCE [LARGE SCALE GENOMIC DNA]</scope>
    <source>
        <strain evidence="1 2">Baltimore</strain>
    </source>
</reference>
<dbReference type="AlphaFoldDB" id="A0A368H0A3"/>
<organism evidence="1 2">
    <name type="scientific">Ancylostoma caninum</name>
    <name type="common">Dog hookworm</name>
    <dbReference type="NCBI Taxonomy" id="29170"/>
    <lineage>
        <taxon>Eukaryota</taxon>
        <taxon>Metazoa</taxon>
        <taxon>Ecdysozoa</taxon>
        <taxon>Nematoda</taxon>
        <taxon>Chromadorea</taxon>
        <taxon>Rhabditida</taxon>
        <taxon>Rhabditina</taxon>
        <taxon>Rhabditomorpha</taxon>
        <taxon>Strongyloidea</taxon>
        <taxon>Ancylostomatidae</taxon>
        <taxon>Ancylostomatinae</taxon>
        <taxon>Ancylostoma</taxon>
    </lineage>
</organism>
<comment type="caution">
    <text evidence="1">The sequence shown here is derived from an EMBL/GenBank/DDBJ whole genome shotgun (WGS) entry which is preliminary data.</text>
</comment>
<sequence>LGSRSNRPLCTCKPINFDREKTGGGQKVLRRTIVGKATKQTS</sequence>
<dbReference type="EMBL" id="JOJR01000043">
    <property type="protein sequence ID" value="RCN48705.1"/>
    <property type="molecule type" value="Genomic_DNA"/>
</dbReference>
<dbReference type="Proteomes" id="UP000252519">
    <property type="component" value="Unassembled WGS sequence"/>
</dbReference>
<feature type="non-terminal residue" evidence="1">
    <location>
        <position position="1"/>
    </location>
</feature>
<keyword evidence="2" id="KW-1185">Reference proteome</keyword>
<accession>A0A368H0A3</accession>
<evidence type="ECO:0000313" key="1">
    <source>
        <dbReference type="EMBL" id="RCN48705.1"/>
    </source>
</evidence>
<gene>
    <name evidence="1" type="ORF">ANCCAN_05167</name>
</gene>
<proteinExistence type="predicted"/>
<evidence type="ECO:0000313" key="2">
    <source>
        <dbReference type="Proteomes" id="UP000252519"/>
    </source>
</evidence>
<name>A0A368H0A3_ANCCA</name>
<protein>
    <submittedName>
        <fullName evidence="1">Uncharacterized protein</fullName>
    </submittedName>
</protein>